<reference evidence="6" key="2">
    <citation type="submission" date="2016-04" db="UniProtKB">
        <authorList>
            <consortium name="WormBaseParasite"/>
        </authorList>
    </citation>
    <scope>IDENTIFICATION</scope>
</reference>
<evidence type="ECO:0000313" key="6">
    <source>
        <dbReference type="WBParaSite" id="ACAC_0000659001-mRNA-1"/>
    </source>
</evidence>
<keyword evidence="2" id="KW-0472">Membrane</keyword>
<feature type="signal peptide" evidence="3">
    <location>
        <begin position="1"/>
        <end position="16"/>
    </location>
</feature>
<feature type="transmembrane region" description="Helical" evidence="2">
    <location>
        <begin position="123"/>
        <end position="140"/>
    </location>
</feature>
<dbReference type="Proteomes" id="UP000035642">
    <property type="component" value="Unassembled WGS sequence"/>
</dbReference>
<evidence type="ECO:0000256" key="1">
    <source>
        <dbReference type="PROSITE-ProRule" id="PRU00076"/>
    </source>
</evidence>
<dbReference type="InterPro" id="IPR052108">
    <property type="entry name" value="MEGF/SIB"/>
</dbReference>
<evidence type="ECO:0000313" key="5">
    <source>
        <dbReference type="Proteomes" id="UP000035642"/>
    </source>
</evidence>
<dbReference type="STRING" id="6313.A0A158P842"/>
<dbReference type="PROSITE" id="PS50026">
    <property type="entry name" value="EGF_3"/>
    <property type="match status" value="1"/>
</dbReference>
<keyword evidence="5" id="KW-1185">Reference proteome</keyword>
<dbReference type="InterPro" id="IPR000742">
    <property type="entry name" value="EGF"/>
</dbReference>
<sequence>MLQHVFILMFVDLMEAVLRKNKPCINGELEGGLCYCRDGWTGASCHRRMNCAGFERESNGSCVSCLEGWTGSDCDAINCNNHGTPNYDLTSCSCEKPYSGQFCETFVTKDIYSYYNRIVSKTGAIGVLTCIPLILIYITCDRYAKRRQRKRVEKHLTDTMLNHLTKGVNRQALAYLLQSDKVILVTKLNHLASLQLLADYYVPPQMFDKECLMSYAYKYKIL</sequence>
<feature type="chain" id="PRO_5007630099" evidence="3">
    <location>
        <begin position="17"/>
        <end position="222"/>
    </location>
</feature>
<dbReference type="PROSITE" id="PS00022">
    <property type="entry name" value="EGF_1"/>
    <property type="match status" value="2"/>
</dbReference>
<feature type="disulfide bond" evidence="1">
    <location>
        <begin position="94"/>
        <end position="103"/>
    </location>
</feature>
<comment type="caution">
    <text evidence="1">Lacks conserved residue(s) required for the propagation of feature annotation.</text>
</comment>
<dbReference type="WBParaSite" id="ACAC_0000659001-mRNA-1">
    <property type="protein sequence ID" value="ACAC_0000659001-mRNA-1"/>
    <property type="gene ID" value="ACAC_0000659001"/>
</dbReference>
<dbReference type="AlphaFoldDB" id="A0A158P842"/>
<keyword evidence="3" id="KW-0732">Signal</keyword>
<feature type="domain" description="EGF-like" evidence="4">
    <location>
        <begin position="70"/>
        <end position="104"/>
    </location>
</feature>
<evidence type="ECO:0000259" key="4">
    <source>
        <dbReference type="PROSITE" id="PS50026"/>
    </source>
</evidence>
<evidence type="ECO:0000256" key="2">
    <source>
        <dbReference type="SAM" id="Phobius"/>
    </source>
</evidence>
<accession>A0A158P842</accession>
<keyword evidence="2" id="KW-1133">Transmembrane helix</keyword>
<name>A0A158P842_ANGCA</name>
<organism evidence="5 6">
    <name type="scientific">Angiostrongylus cantonensis</name>
    <name type="common">Rat lungworm</name>
    <dbReference type="NCBI Taxonomy" id="6313"/>
    <lineage>
        <taxon>Eukaryota</taxon>
        <taxon>Metazoa</taxon>
        <taxon>Ecdysozoa</taxon>
        <taxon>Nematoda</taxon>
        <taxon>Chromadorea</taxon>
        <taxon>Rhabditida</taxon>
        <taxon>Rhabditina</taxon>
        <taxon>Rhabditomorpha</taxon>
        <taxon>Strongyloidea</taxon>
        <taxon>Metastrongylidae</taxon>
        <taxon>Angiostrongylus</taxon>
    </lineage>
</organism>
<keyword evidence="1" id="KW-0245">EGF-like domain</keyword>
<evidence type="ECO:0000256" key="3">
    <source>
        <dbReference type="SAM" id="SignalP"/>
    </source>
</evidence>
<proteinExistence type="predicted"/>
<protein>
    <submittedName>
        <fullName evidence="6">EGF-like domain-containing protein</fullName>
    </submittedName>
</protein>
<dbReference type="PANTHER" id="PTHR24035">
    <property type="entry name" value="MULTIPLE EPIDERMAL GROWTH FACTOR-LIKE DOMAINS PROTEIN"/>
    <property type="match status" value="1"/>
</dbReference>
<keyword evidence="2" id="KW-0812">Transmembrane</keyword>
<reference evidence="5" key="1">
    <citation type="submission" date="2012-09" db="EMBL/GenBank/DDBJ databases">
        <authorList>
            <person name="Martin A.A."/>
        </authorList>
    </citation>
    <scope>NUCLEOTIDE SEQUENCE</scope>
</reference>
<dbReference type="Gene3D" id="2.10.25.10">
    <property type="entry name" value="Laminin"/>
    <property type="match status" value="1"/>
</dbReference>
<keyword evidence="1" id="KW-1015">Disulfide bond</keyword>
<dbReference type="PANTHER" id="PTHR24035:SF143">
    <property type="entry name" value="EGF-LIKE DOMAIN-CONTAINING PROTEIN"/>
    <property type="match status" value="1"/>
</dbReference>
<dbReference type="PROSITE" id="PS01186">
    <property type="entry name" value="EGF_2"/>
    <property type="match status" value="2"/>
</dbReference>